<evidence type="ECO:0000313" key="1">
    <source>
        <dbReference type="EMBL" id="KAI5074573.1"/>
    </source>
</evidence>
<proteinExistence type="predicted"/>
<accession>A0A9D4ZGF9</accession>
<dbReference type="EMBL" id="JABFUD020000010">
    <property type="protein sequence ID" value="KAI5074573.1"/>
    <property type="molecule type" value="Genomic_DNA"/>
</dbReference>
<organism evidence="1 2">
    <name type="scientific">Adiantum capillus-veneris</name>
    <name type="common">Maidenhair fern</name>
    <dbReference type="NCBI Taxonomy" id="13818"/>
    <lineage>
        <taxon>Eukaryota</taxon>
        <taxon>Viridiplantae</taxon>
        <taxon>Streptophyta</taxon>
        <taxon>Embryophyta</taxon>
        <taxon>Tracheophyta</taxon>
        <taxon>Polypodiopsida</taxon>
        <taxon>Polypodiidae</taxon>
        <taxon>Polypodiales</taxon>
        <taxon>Pteridineae</taxon>
        <taxon>Pteridaceae</taxon>
        <taxon>Vittarioideae</taxon>
        <taxon>Adiantum</taxon>
    </lineage>
</organism>
<dbReference type="AlphaFoldDB" id="A0A9D4ZGF9"/>
<comment type="caution">
    <text evidence="1">The sequence shown here is derived from an EMBL/GenBank/DDBJ whole genome shotgun (WGS) entry which is preliminary data.</text>
</comment>
<dbReference type="Proteomes" id="UP000886520">
    <property type="component" value="Chromosome 10"/>
</dbReference>
<name>A0A9D4ZGF9_ADICA</name>
<gene>
    <name evidence="1" type="ORF">GOP47_0010534</name>
</gene>
<protein>
    <submittedName>
        <fullName evidence="1">Uncharacterized protein</fullName>
    </submittedName>
</protein>
<evidence type="ECO:0000313" key="2">
    <source>
        <dbReference type="Proteomes" id="UP000886520"/>
    </source>
</evidence>
<sequence length="110" mass="11869">MVVVVPSIDAKPLATTEACAFGRTGNNLRDDLDLLLCLCHLLDNLCFGGMIKNLIGCAREAIGPLSVGVTGFAREGVAKYRVKSRASLGYVVLQNEYNGCEDDITNYVEK</sequence>
<reference evidence="1" key="1">
    <citation type="submission" date="2021-01" db="EMBL/GenBank/DDBJ databases">
        <title>Adiantum capillus-veneris genome.</title>
        <authorList>
            <person name="Fang Y."/>
            <person name="Liao Q."/>
        </authorList>
    </citation>
    <scope>NUCLEOTIDE SEQUENCE</scope>
    <source>
        <strain evidence="1">H3</strain>
        <tissue evidence="1">Leaf</tissue>
    </source>
</reference>
<keyword evidence="2" id="KW-1185">Reference proteome</keyword>